<keyword evidence="5" id="KW-1185">Reference proteome</keyword>
<accession>A0AA41WWZ0</accession>
<dbReference type="InterPro" id="IPR050465">
    <property type="entry name" value="UPF0194_transport"/>
</dbReference>
<evidence type="ECO:0000256" key="3">
    <source>
        <dbReference type="SAM" id="Coils"/>
    </source>
</evidence>
<sequence length="302" mass="34074">MKHELVIPAQLQSLQNVNIGPPNISRMWQYKIQKIAPENKIVKPGDILLQFDGQDLRNRLLTRQSELDAAKKELEKLLLEDAAREEDLRLALAEANMNMDIAKRKVEITDVSRSEIERRKQQADYAIAQVRSAQAQQRLDEHKARRIVNQQVQEARITSFQSKVDEIKTSIDKLTIKSPSAGIVVINTNGDGDKHAVGDTVFMGASLIEIPSLENLAIKMEVDEADTTKVFIGQTVAVVLNNYPERSFTGVITSKGQAYRQKSTRNQKIVFDVWITLDNLDTEIMRPGMQANVTIPLAKEEF</sequence>
<reference evidence="4" key="1">
    <citation type="submission" date="2022-07" db="EMBL/GenBank/DDBJ databases">
        <title>Characterization of the Novel Bacterium Alteromonas immobilis LMIT006 and Alteromonas gregis LMIT007.</title>
        <authorList>
            <person name="Lin X."/>
        </authorList>
    </citation>
    <scope>NUCLEOTIDE SEQUENCE</scope>
    <source>
        <strain evidence="4">LMIT007</strain>
    </source>
</reference>
<comment type="caution">
    <text evidence="4">The sequence shown here is derived from an EMBL/GenBank/DDBJ whole genome shotgun (WGS) entry which is preliminary data.</text>
</comment>
<dbReference type="Gene3D" id="2.40.30.170">
    <property type="match status" value="1"/>
</dbReference>
<evidence type="ECO:0000313" key="4">
    <source>
        <dbReference type="EMBL" id="MCP3428067.1"/>
    </source>
</evidence>
<name>A0AA41WWZ0_9ALTE</name>
<organism evidence="4 5">
    <name type="scientific">Opacimonas viscosa</name>
    <dbReference type="NCBI Taxonomy" id="2961944"/>
    <lineage>
        <taxon>Bacteria</taxon>
        <taxon>Pseudomonadati</taxon>
        <taxon>Pseudomonadota</taxon>
        <taxon>Gammaproteobacteria</taxon>
        <taxon>Alteromonadales</taxon>
        <taxon>Alteromonadaceae</taxon>
        <taxon>Opacimonas</taxon>
    </lineage>
</organism>
<gene>
    <name evidence="4" type="ORF">NLF92_03785</name>
</gene>
<keyword evidence="2 3" id="KW-0175">Coiled coil</keyword>
<comment type="subcellular location">
    <subcellularLocation>
        <location evidence="1">Cell envelope</location>
    </subcellularLocation>
</comment>
<protein>
    <submittedName>
        <fullName evidence="4">Efflux RND transporter periplasmic adaptor subunit</fullName>
    </submittedName>
</protein>
<evidence type="ECO:0000313" key="5">
    <source>
        <dbReference type="Proteomes" id="UP001165413"/>
    </source>
</evidence>
<dbReference type="GO" id="GO:0030313">
    <property type="term" value="C:cell envelope"/>
    <property type="evidence" value="ECO:0007669"/>
    <property type="project" value="UniProtKB-SubCell"/>
</dbReference>
<dbReference type="PANTHER" id="PTHR32347">
    <property type="entry name" value="EFFLUX SYSTEM COMPONENT YKNX-RELATED"/>
    <property type="match status" value="1"/>
</dbReference>
<evidence type="ECO:0000256" key="1">
    <source>
        <dbReference type="ARBA" id="ARBA00004196"/>
    </source>
</evidence>
<feature type="coiled-coil region" evidence="3">
    <location>
        <begin position="60"/>
        <end position="145"/>
    </location>
</feature>
<proteinExistence type="predicted"/>
<dbReference type="PANTHER" id="PTHR32347:SF23">
    <property type="entry name" value="BLL5650 PROTEIN"/>
    <property type="match status" value="1"/>
</dbReference>
<evidence type="ECO:0000256" key="2">
    <source>
        <dbReference type="ARBA" id="ARBA00023054"/>
    </source>
</evidence>
<dbReference type="EMBL" id="JANATA010000004">
    <property type="protein sequence ID" value="MCP3428067.1"/>
    <property type="molecule type" value="Genomic_DNA"/>
</dbReference>
<dbReference type="AlphaFoldDB" id="A0AA41WWZ0"/>
<dbReference type="Proteomes" id="UP001165413">
    <property type="component" value="Unassembled WGS sequence"/>
</dbReference>